<dbReference type="InterPro" id="IPR014622">
    <property type="entry name" value="UCP036794_erythomycin"/>
</dbReference>
<dbReference type="PANTHER" id="PTHR31299:SF0">
    <property type="entry name" value="ESTERASE, PUTATIVE (AFU_ORTHOLOGUE AFUA_1G05850)-RELATED"/>
    <property type="match status" value="1"/>
</dbReference>
<dbReference type="GO" id="GO:0046677">
    <property type="term" value="P:response to antibiotic"/>
    <property type="evidence" value="ECO:0007669"/>
    <property type="project" value="InterPro"/>
</dbReference>
<organism evidence="2 3">
    <name type="scientific">Streptomyces fradiae ATCC 10745 = DSM 40063</name>
    <dbReference type="NCBI Taxonomy" id="1319510"/>
    <lineage>
        <taxon>Bacteria</taxon>
        <taxon>Bacillati</taxon>
        <taxon>Actinomycetota</taxon>
        <taxon>Actinomycetes</taxon>
        <taxon>Kitasatosporales</taxon>
        <taxon>Streptomycetaceae</taxon>
        <taxon>Streptomyces</taxon>
    </lineage>
</organism>
<dbReference type="CDD" id="cd14728">
    <property type="entry name" value="Ere-like"/>
    <property type="match status" value="1"/>
</dbReference>
<dbReference type="PANTHER" id="PTHR31299">
    <property type="entry name" value="ESTERASE, PUTATIVE (AFU_ORTHOLOGUE AFUA_1G05850)-RELATED"/>
    <property type="match status" value="1"/>
</dbReference>
<evidence type="ECO:0000313" key="3">
    <source>
        <dbReference type="Proteomes" id="UP000194318"/>
    </source>
</evidence>
<gene>
    <name evidence="2" type="ORF">BG846_05219</name>
    <name evidence="1" type="ORF">K701_12160</name>
</gene>
<evidence type="ECO:0000313" key="1">
    <source>
        <dbReference type="EMBL" id="KAF0649599.1"/>
    </source>
</evidence>
<dbReference type="Proteomes" id="UP000731519">
    <property type="component" value="Unassembled WGS sequence"/>
</dbReference>
<accession>A0A1Y2NNU6</accession>
<dbReference type="Gene3D" id="3.40.1660.10">
    <property type="entry name" value="EreA-like (biosynthetic domain)"/>
    <property type="match status" value="1"/>
</dbReference>
<dbReference type="InterPro" id="IPR052036">
    <property type="entry name" value="Hydrolase/PRTase-associated"/>
</dbReference>
<comment type="caution">
    <text evidence="2">The sequence shown here is derived from an EMBL/GenBank/DDBJ whole genome shotgun (WGS) entry which is preliminary data.</text>
</comment>
<dbReference type="Gene3D" id="1.20.1440.30">
    <property type="entry name" value="Biosynthetic Protein domain"/>
    <property type="match status" value="1"/>
</dbReference>
<name>A0A1Y2NNU6_STRFR</name>
<protein>
    <submittedName>
        <fullName evidence="2">Erythromycin esterase</fullName>
    </submittedName>
</protein>
<dbReference type="GeneID" id="91403761"/>
<dbReference type="AlphaFoldDB" id="A0A1Y2NNU6"/>
<reference evidence="2 3" key="2">
    <citation type="submission" date="2016-09" db="EMBL/GenBank/DDBJ databases">
        <title>Streptomyces fradiae DSM40063, a candidate organism with high potential of specific P450 cytochromes.</title>
        <authorList>
            <person name="Grumaz C."/>
            <person name="Vainshtein Y."/>
            <person name="Kirstahler P."/>
            <person name="Sohn K."/>
        </authorList>
    </citation>
    <scope>NUCLEOTIDE SEQUENCE [LARGE SCALE GENOMIC DNA]</scope>
    <source>
        <strain evidence="2 3">DSM 40063</strain>
    </source>
</reference>
<dbReference type="EMBL" id="ASYR01000013">
    <property type="protein sequence ID" value="KAF0649599.1"/>
    <property type="molecule type" value="Genomic_DNA"/>
</dbReference>
<dbReference type="InterPro" id="IPR007815">
    <property type="entry name" value="Emycin_Estase"/>
</dbReference>
<dbReference type="EMBL" id="MIFZ01000334">
    <property type="protein sequence ID" value="OSY49173.1"/>
    <property type="molecule type" value="Genomic_DNA"/>
</dbReference>
<dbReference type="PIRSF" id="PIRSF036794">
    <property type="entry name" value="UCP_erythr_ester"/>
    <property type="match status" value="1"/>
</dbReference>
<proteinExistence type="predicted"/>
<reference evidence="1 4" key="1">
    <citation type="submission" date="2013-05" db="EMBL/GenBank/DDBJ databases">
        <title>Genome Sequence of Streptomyces fradiae.</title>
        <authorList>
            <person name="Kirby R."/>
        </authorList>
    </citation>
    <scope>NUCLEOTIDE SEQUENCE [LARGE SCALE GENOMIC DNA]</scope>
    <source>
        <strain evidence="1 4">ATCC 10745</strain>
    </source>
</reference>
<evidence type="ECO:0000313" key="4">
    <source>
        <dbReference type="Proteomes" id="UP000731519"/>
    </source>
</evidence>
<evidence type="ECO:0000313" key="2">
    <source>
        <dbReference type="EMBL" id="OSY49173.1"/>
    </source>
</evidence>
<keyword evidence="4" id="KW-1185">Reference proteome</keyword>
<dbReference type="SUPFAM" id="SSF159501">
    <property type="entry name" value="EreA/ChaN-like"/>
    <property type="match status" value="1"/>
</dbReference>
<sequence length="421" mass="45907">MSATERGPVVREVTSWLARNAMPLSGLVPGGDGSDLRALAGVLEGVRVVGLGEATHGTREFFQLKHRLLEYLVTELGFTVLAMEASASAAPAVDAYVRDGVGDPAKAITDLGFWTWRTEEVLAVVEWMRAYNRGRPSARRVRFAGVDPQRCGHSLARLEPVLRELMPDRSAGLLAPLRVLATAYPGALPDPRRRLVRDAEAVLDLLRGHASETNDALRDARILVRAADLVTRPRRDTCPERTAFAARDRCMADAVAELLTDPSARVAVWAHNGHVTTQRHDGAVPVLGRHLRDRYGDAYYALGLLFGSGAFRARRLRPGPWRRARFGAVAAHRIGPAPADCVEAWLAAAHPGDHLLDLRRAVTAPPAVRQWLGEPRPARSFGALAPRLTYRFHRSPVTLSQAYDGLAYIGVSSCSRPLPGP</sequence>
<dbReference type="RefSeq" id="WP_031130246.1">
    <property type="nucleotide sequence ID" value="NZ_ASYR01000013.1"/>
</dbReference>
<dbReference type="Gene3D" id="3.30.1870.10">
    <property type="entry name" value="EreA-like, domain 2"/>
    <property type="match status" value="1"/>
</dbReference>
<dbReference type="Proteomes" id="UP000194318">
    <property type="component" value="Unassembled WGS sequence"/>
</dbReference>
<dbReference type="Pfam" id="PF05139">
    <property type="entry name" value="Erythro_esteras"/>
    <property type="match status" value="1"/>
</dbReference>